<dbReference type="EMBL" id="ML145221">
    <property type="protein sequence ID" value="TBU53217.1"/>
    <property type="molecule type" value="Genomic_DNA"/>
</dbReference>
<sequence>AELFLPEHLRLGADNWPEFELAIETVLRLKGIPLGHLRCAGCPSGSARPRMPGPVDGADGDGWAADDELCKTLLVLNVRSDHVRLAGRAHDGWTAAQMWALLVRRHEESERERERKVAWL</sequence>
<evidence type="ECO:0000313" key="2">
    <source>
        <dbReference type="Proteomes" id="UP000292082"/>
    </source>
</evidence>
<dbReference type="AlphaFoldDB" id="A0A4Q9PHH6"/>
<protein>
    <submittedName>
        <fullName evidence="1">Uncharacterized protein</fullName>
    </submittedName>
</protein>
<gene>
    <name evidence="1" type="ORF">BD310DRAFT_788011</name>
</gene>
<feature type="non-terminal residue" evidence="1">
    <location>
        <position position="120"/>
    </location>
</feature>
<proteinExistence type="predicted"/>
<feature type="non-terminal residue" evidence="1">
    <location>
        <position position="1"/>
    </location>
</feature>
<keyword evidence="2" id="KW-1185">Reference proteome</keyword>
<reference evidence="1 2" key="1">
    <citation type="submission" date="2019-01" db="EMBL/GenBank/DDBJ databases">
        <title>Draft genome sequences of three monokaryotic isolates of the white-rot basidiomycete fungus Dichomitus squalens.</title>
        <authorList>
            <consortium name="DOE Joint Genome Institute"/>
            <person name="Lopez S.C."/>
            <person name="Andreopoulos B."/>
            <person name="Pangilinan J."/>
            <person name="Lipzen A."/>
            <person name="Riley R."/>
            <person name="Ahrendt S."/>
            <person name="Ng V."/>
            <person name="Barry K."/>
            <person name="Daum C."/>
            <person name="Grigoriev I.V."/>
            <person name="Hilden K.S."/>
            <person name="Makela M.R."/>
            <person name="de Vries R.P."/>
        </authorList>
    </citation>
    <scope>NUCLEOTIDE SEQUENCE [LARGE SCALE GENOMIC DNA]</scope>
    <source>
        <strain evidence="1 2">CBS 464.89</strain>
    </source>
</reference>
<evidence type="ECO:0000313" key="1">
    <source>
        <dbReference type="EMBL" id="TBU53217.1"/>
    </source>
</evidence>
<name>A0A4Q9PHH6_9APHY</name>
<accession>A0A4Q9PHH6</accession>
<organism evidence="1 2">
    <name type="scientific">Dichomitus squalens</name>
    <dbReference type="NCBI Taxonomy" id="114155"/>
    <lineage>
        <taxon>Eukaryota</taxon>
        <taxon>Fungi</taxon>
        <taxon>Dikarya</taxon>
        <taxon>Basidiomycota</taxon>
        <taxon>Agaricomycotina</taxon>
        <taxon>Agaricomycetes</taxon>
        <taxon>Polyporales</taxon>
        <taxon>Polyporaceae</taxon>
        <taxon>Dichomitus</taxon>
    </lineage>
</organism>
<dbReference type="Proteomes" id="UP000292082">
    <property type="component" value="Unassembled WGS sequence"/>
</dbReference>